<dbReference type="GO" id="GO:0046872">
    <property type="term" value="F:metal ion binding"/>
    <property type="evidence" value="ECO:0007669"/>
    <property type="project" value="UniProtKB-KW"/>
</dbReference>
<keyword evidence="8" id="KW-1133">Transmembrane helix</keyword>
<feature type="transmembrane region" description="Helical" evidence="8">
    <location>
        <begin position="108"/>
        <end position="126"/>
    </location>
</feature>
<sequence length="220" mass="23142">MRPAACTDSRPPVPAGTSAGGRSHGAAALDVASYMRVVRNLCDRGGLAYVPPTVLSRRRRRVSVARVRGRRRHARIIVTAGALREPPENMRWTVAHELGHVAQPPSPLVAITAGLVLAPALAVAGLTTGSRLLPVLGLLLGLGLVLLGCALSRRAERAADRFALDLLARGDGSVPTGLRPLAPCEHPTGLVYLFETHPRTCERLALLDAAAPAPGDLLAR</sequence>
<feature type="domain" description="Peptidase M48" evidence="9">
    <location>
        <begin position="36"/>
        <end position="209"/>
    </location>
</feature>
<organism evidence="10 11">
    <name type="scientific">Xylanimonas allomyrinae</name>
    <dbReference type="NCBI Taxonomy" id="2509459"/>
    <lineage>
        <taxon>Bacteria</taxon>
        <taxon>Bacillati</taxon>
        <taxon>Actinomycetota</taxon>
        <taxon>Actinomycetes</taxon>
        <taxon>Micrococcales</taxon>
        <taxon>Promicromonosporaceae</taxon>
        <taxon>Xylanimonas</taxon>
    </lineage>
</organism>
<evidence type="ECO:0000313" key="10">
    <source>
        <dbReference type="EMBL" id="QAY65000.1"/>
    </source>
</evidence>
<keyword evidence="5 6" id="KW-0482">Metalloprotease</keyword>
<name>A0A4P6EPW9_9MICO</name>
<evidence type="ECO:0000256" key="2">
    <source>
        <dbReference type="ARBA" id="ARBA00022723"/>
    </source>
</evidence>
<evidence type="ECO:0000256" key="4">
    <source>
        <dbReference type="ARBA" id="ARBA00022833"/>
    </source>
</evidence>
<dbReference type="GeneID" id="39493982"/>
<dbReference type="GO" id="GO:0004222">
    <property type="term" value="F:metalloendopeptidase activity"/>
    <property type="evidence" value="ECO:0007669"/>
    <property type="project" value="InterPro"/>
</dbReference>
<geneLocation type="plasmid" evidence="10">
    <name>unnamed1</name>
</geneLocation>
<evidence type="ECO:0000256" key="6">
    <source>
        <dbReference type="RuleBase" id="RU003983"/>
    </source>
</evidence>
<dbReference type="Proteomes" id="UP000291758">
    <property type="component" value="Plasmid unnamed1"/>
</dbReference>
<dbReference type="Pfam" id="PF01435">
    <property type="entry name" value="Peptidase_M48"/>
    <property type="match status" value="1"/>
</dbReference>
<keyword evidence="10" id="KW-0614">Plasmid</keyword>
<feature type="region of interest" description="Disordered" evidence="7">
    <location>
        <begin position="1"/>
        <end position="23"/>
    </location>
</feature>
<comment type="cofactor">
    <cofactor evidence="6">
        <name>Zn(2+)</name>
        <dbReference type="ChEBI" id="CHEBI:29105"/>
    </cofactor>
    <text evidence="6">Binds 1 zinc ion per subunit.</text>
</comment>
<dbReference type="AlphaFoldDB" id="A0A4P6EPW9"/>
<keyword evidence="11" id="KW-1185">Reference proteome</keyword>
<protein>
    <recommendedName>
        <fullName evidence="9">Peptidase M48 domain-containing protein</fullName>
    </recommendedName>
</protein>
<evidence type="ECO:0000313" key="11">
    <source>
        <dbReference type="Proteomes" id="UP000291758"/>
    </source>
</evidence>
<keyword evidence="1 6" id="KW-0645">Protease</keyword>
<reference evidence="10 11" key="1">
    <citation type="submission" date="2019-01" db="EMBL/GenBank/DDBJ databases">
        <title>Genome sequencing of strain 2JSPR-7.</title>
        <authorList>
            <person name="Heo J."/>
            <person name="Kim S.-J."/>
            <person name="Kim J.-S."/>
            <person name="Hong S.-B."/>
            <person name="Kwon S.-W."/>
        </authorList>
    </citation>
    <scope>NUCLEOTIDE SEQUENCE [LARGE SCALE GENOMIC DNA]</scope>
    <source>
        <strain evidence="10 11">2JSPR-7</strain>
        <plasmid evidence="10 11">unnamed1</plasmid>
    </source>
</reference>
<evidence type="ECO:0000256" key="3">
    <source>
        <dbReference type="ARBA" id="ARBA00022801"/>
    </source>
</evidence>
<dbReference type="InterPro" id="IPR001915">
    <property type="entry name" value="Peptidase_M48"/>
</dbReference>
<accession>A0A4P6EPW9</accession>
<dbReference type="RefSeq" id="WP_129206136.1">
    <property type="nucleotide sequence ID" value="NZ_CP035496.1"/>
</dbReference>
<keyword evidence="8" id="KW-0472">Membrane</keyword>
<evidence type="ECO:0000256" key="7">
    <source>
        <dbReference type="SAM" id="MobiDB-lite"/>
    </source>
</evidence>
<evidence type="ECO:0000256" key="5">
    <source>
        <dbReference type="ARBA" id="ARBA00023049"/>
    </source>
</evidence>
<dbReference type="KEGG" id="xyl:ET495_17420"/>
<evidence type="ECO:0000256" key="8">
    <source>
        <dbReference type="SAM" id="Phobius"/>
    </source>
</evidence>
<evidence type="ECO:0000256" key="1">
    <source>
        <dbReference type="ARBA" id="ARBA00022670"/>
    </source>
</evidence>
<keyword evidence="4 6" id="KW-0862">Zinc</keyword>
<comment type="similarity">
    <text evidence="6">Belongs to the peptidase M48 family.</text>
</comment>
<evidence type="ECO:0000259" key="9">
    <source>
        <dbReference type="Pfam" id="PF01435"/>
    </source>
</evidence>
<dbReference type="GO" id="GO:0006508">
    <property type="term" value="P:proteolysis"/>
    <property type="evidence" value="ECO:0007669"/>
    <property type="project" value="UniProtKB-KW"/>
</dbReference>
<dbReference type="EMBL" id="CP035496">
    <property type="protein sequence ID" value="QAY65000.1"/>
    <property type="molecule type" value="Genomic_DNA"/>
</dbReference>
<keyword evidence="3 6" id="KW-0378">Hydrolase</keyword>
<proteinExistence type="inferred from homology"/>
<feature type="transmembrane region" description="Helical" evidence="8">
    <location>
        <begin position="132"/>
        <end position="151"/>
    </location>
</feature>
<keyword evidence="8" id="KW-0812">Transmembrane</keyword>
<gene>
    <name evidence="10" type="ORF">ET495_17420</name>
</gene>
<keyword evidence="2" id="KW-0479">Metal-binding</keyword>